<keyword evidence="2" id="KW-1185">Reference proteome</keyword>
<dbReference type="EMBL" id="JABWUV010000018">
    <property type="protein sequence ID" value="KAF6290892.1"/>
    <property type="molecule type" value="Genomic_DNA"/>
</dbReference>
<comment type="caution">
    <text evidence="1">The sequence shown here is derived from an EMBL/GenBank/DDBJ whole genome shotgun (WGS) entry which is preliminary data.</text>
</comment>
<gene>
    <name evidence="1" type="ORF">mMyoMyo1_009287</name>
</gene>
<sequence length="131" mass="14243">MATLSFSPRSEVCLSTLESGMAKSYGWAGGPVTNVTQAEMGNPWAWDCPLLLFLGTWQLPPGEGAGLSRCMMGERAQFPLSLSDCRHEGTQLKPAEELPVSEPTSLTPTQGMRRCSLYMFIILLHCPAPNP</sequence>
<evidence type="ECO:0000313" key="1">
    <source>
        <dbReference type="EMBL" id="KAF6290892.1"/>
    </source>
</evidence>
<organism evidence="1 2">
    <name type="scientific">Myotis myotis</name>
    <name type="common">Greater mouse-eared bat</name>
    <name type="synonym">Vespertilio myotis</name>
    <dbReference type="NCBI Taxonomy" id="51298"/>
    <lineage>
        <taxon>Eukaryota</taxon>
        <taxon>Metazoa</taxon>
        <taxon>Chordata</taxon>
        <taxon>Craniata</taxon>
        <taxon>Vertebrata</taxon>
        <taxon>Euteleostomi</taxon>
        <taxon>Mammalia</taxon>
        <taxon>Eutheria</taxon>
        <taxon>Laurasiatheria</taxon>
        <taxon>Chiroptera</taxon>
        <taxon>Yangochiroptera</taxon>
        <taxon>Vespertilionidae</taxon>
        <taxon>Myotis</taxon>
    </lineage>
</organism>
<name>A0A7J7SR12_MYOMY</name>
<dbReference type="AlphaFoldDB" id="A0A7J7SR12"/>
<protein>
    <submittedName>
        <fullName evidence="1">Uncharacterized protein</fullName>
    </submittedName>
</protein>
<reference evidence="1 2" key="1">
    <citation type="journal article" date="2020" name="Nature">
        <title>Six reference-quality genomes reveal evolution of bat adaptations.</title>
        <authorList>
            <person name="Jebb D."/>
            <person name="Huang Z."/>
            <person name="Pippel M."/>
            <person name="Hughes G.M."/>
            <person name="Lavrichenko K."/>
            <person name="Devanna P."/>
            <person name="Winkler S."/>
            <person name="Jermiin L.S."/>
            <person name="Skirmuntt E.C."/>
            <person name="Katzourakis A."/>
            <person name="Burkitt-Gray L."/>
            <person name="Ray D.A."/>
            <person name="Sullivan K.A.M."/>
            <person name="Roscito J.G."/>
            <person name="Kirilenko B.M."/>
            <person name="Davalos L.M."/>
            <person name="Corthals A.P."/>
            <person name="Power M.L."/>
            <person name="Jones G."/>
            <person name="Ransome R.D."/>
            <person name="Dechmann D.K.N."/>
            <person name="Locatelli A.G."/>
            <person name="Puechmaille S.J."/>
            <person name="Fedrigo O."/>
            <person name="Jarvis E.D."/>
            <person name="Hiller M."/>
            <person name="Vernes S.C."/>
            <person name="Myers E.W."/>
            <person name="Teeling E.C."/>
        </authorList>
    </citation>
    <scope>NUCLEOTIDE SEQUENCE [LARGE SCALE GENOMIC DNA]</scope>
    <source>
        <strain evidence="1">MMyoMyo1</strain>
        <tissue evidence="1">Flight muscle</tissue>
    </source>
</reference>
<evidence type="ECO:0000313" key="2">
    <source>
        <dbReference type="Proteomes" id="UP000527355"/>
    </source>
</evidence>
<accession>A0A7J7SR12</accession>
<dbReference type="Proteomes" id="UP000527355">
    <property type="component" value="Unassembled WGS sequence"/>
</dbReference>
<proteinExistence type="predicted"/>